<proteinExistence type="predicted"/>
<dbReference type="Proteomes" id="UP000499080">
    <property type="component" value="Unassembled WGS sequence"/>
</dbReference>
<dbReference type="AlphaFoldDB" id="A0A4Y2Q9X2"/>
<evidence type="ECO:0000313" key="3">
    <source>
        <dbReference type="Proteomes" id="UP000499080"/>
    </source>
</evidence>
<accession>A0A4Y2Q9X2</accession>
<dbReference type="EMBL" id="BGPR01219885">
    <property type="protein sequence ID" value="GBN60186.1"/>
    <property type="molecule type" value="Genomic_DNA"/>
</dbReference>
<keyword evidence="3" id="KW-1185">Reference proteome</keyword>
<evidence type="ECO:0000313" key="1">
    <source>
        <dbReference type="EMBL" id="GBN60186.1"/>
    </source>
</evidence>
<organism evidence="2 3">
    <name type="scientific">Araneus ventricosus</name>
    <name type="common">Orbweaver spider</name>
    <name type="synonym">Epeira ventricosa</name>
    <dbReference type="NCBI Taxonomy" id="182803"/>
    <lineage>
        <taxon>Eukaryota</taxon>
        <taxon>Metazoa</taxon>
        <taxon>Ecdysozoa</taxon>
        <taxon>Arthropoda</taxon>
        <taxon>Chelicerata</taxon>
        <taxon>Arachnida</taxon>
        <taxon>Araneae</taxon>
        <taxon>Araneomorphae</taxon>
        <taxon>Entelegynae</taxon>
        <taxon>Araneoidea</taxon>
        <taxon>Araneidae</taxon>
        <taxon>Araneus</taxon>
    </lineage>
</organism>
<comment type="caution">
    <text evidence="2">The sequence shown here is derived from an EMBL/GenBank/DDBJ whole genome shotgun (WGS) entry which is preliminary data.</text>
</comment>
<gene>
    <name evidence="2" type="ORF">AVEN_170730_1</name>
    <name evidence="1" type="ORF">AVEN_229906_1</name>
</gene>
<dbReference type="EMBL" id="BGPR01219927">
    <property type="protein sequence ID" value="GBN60264.1"/>
    <property type="molecule type" value="Genomic_DNA"/>
</dbReference>
<protein>
    <submittedName>
        <fullName evidence="2">Uncharacterized protein</fullName>
    </submittedName>
</protein>
<evidence type="ECO:0000313" key="2">
    <source>
        <dbReference type="EMBL" id="GBN60264.1"/>
    </source>
</evidence>
<name>A0A4Y2Q9X2_ARAVE</name>
<sequence length="99" mass="10926">MHDHGVFCGHTKPISISKVLSILKITEYWQEVPNGTVASSFSEGHNVVRSTVYDSIYRWPFSSWEIVPSGPVTCTINGTRYESLAQPAHSSTAITRLCG</sequence>
<reference evidence="2 3" key="1">
    <citation type="journal article" date="2019" name="Sci. Rep.">
        <title>Orb-weaving spider Araneus ventricosus genome elucidates the spidroin gene catalogue.</title>
        <authorList>
            <person name="Kono N."/>
            <person name="Nakamura H."/>
            <person name="Ohtoshi R."/>
            <person name="Moran D.A.P."/>
            <person name="Shinohara A."/>
            <person name="Yoshida Y."/>
            <person name="Fujiwara M."/>
            <person name="Mori M."/>
            <person name="Tomita M."/>
            <person name="Arakawa K."/>
        </authorList>
    </citation>
    <scope>NUCLEOTIDE SEQUENCE [LARGE SCALE GENOMIC DNA]</scope>
</reference>